<accession>A0ABD2C0J7</accession>
<evidence type="ECO:0000313" key="2">
    <source>
        <dbReference type="Proteomes" id="UP001607303"/>
    </source>
</evidence>
<evidence type="ECO:0000313" key="1">
    <source>
        <dbReference type="EMBL" id="KAL2738556.1"/>
    </source>
</evidence>
<reference evidence="1 2" key="1">
    <citation type="journal article" date="2024" name="Ann. Entomol. Soc. Am.">
        <title>Genomic analyses of the southern and eastern yellowjacket wasps (Hymenoptera: Vespidae) reveal evolutionary signatures of social life.</title>
        <authorList>
            <person name="Catto M.A."/>
            <person name="Caine P.B."/>
            <person name="Orr S.E."/>
            <person name="Hunt B.G."/>
            <person name="Goodisman M.A.D."/>
        </authorList>
    </citation>
    <scope>NUCLEOTIDE SEQUENCE [LARGE SCALE GENOMIC DNA]</scope>
    <source>
        <strain evidence="1">232</strain>
        <tissue evidence="1">Head and thorax</tissue>
    </source>
</reference>
<dbReference type="EMBL" id="JAYRBN010000063">
    <property type="protein sequence ID" value="KAL2738556.1"/>
    <property type="molecule type" value="Genomic_DNA"/>
</dbReference>
<sequence length="102" mass="12303">MYVFYTSYYQSLVSDFIVSCNTDKFIRKYYNVPRNTMCYRLNRILCNIYVKKQHYNTHGINMMNESFANYNVAVGYNCNITIFYQKLFFNYIKSSKSDSHLI</sequence>
<organism evidence="1 2">
    <name type="scientific">Vespula maculifrons</name>
    <name type="common">Eastern yellow jacket</name>
    <name type="synonym">Wasp</name>
    <dbReference type="NCBI Taxonomy" id="7453"/>
    <lineage>
        <taxon>Eukaryota</taxon>
        <taxon>Metazoa</taxon>
        <taxon>Ecdysozoa</taxon>
        <taxon>Arthropoda</taxon>
        <taxon>Hexapoda</taxon>
        <taxon>Insecta</taxon>
        <taxon>Pterygota</taxon>
        <taxon>Neoptera</taxon>
        <taxon>Endopterygota</taxon>
        <taxon>Hymenoptera</taxon>
        <taxon>Apocrita</taxon>
        <taxon>Aculeata</taxon>
        <taxon>Vespoidea</taxon>
        <taxon>Vespidae</taxon>
        <taxon>Vespinae</taxon>
        <taxon>Vespula</taxon>
    </lineage>
</organism>
<keyword evidence="2" id="KW-1185">Reference proteome</keyword>
<dbReference type="AlphaFoldDB" id="A0ABD2C0J7"/>
<comment type="caution">
    <text evidence="1">The sequence shown here is derived from an EMBL/GenBank/DDBJ whole genome shotgun (WGS) entry which is preliminary data.</text>
</comment>
<protein>
    <submittedName>
        <fullName evidence="1">Uncharacterized protein</fullName>
    </submittedName>
</protein>
<gene>
    <name evidence="1" type="ORF">V1477_011915</name>
</gene>
<name>A0ABD2C0J7_VESMC</name>
<dbReference type="Proteomes" id="UP001607303">
    <property type="component" value="Unassembled WGS sequence"/>
</dbReference>
<proteinExistence type="predicted"/>